<dbReference type="HOGENOM" id="CLU_3211557_0_0_6"/>
<dbReference type="KEGG" id="amc:MADE_1008970"/>
<evidence type="ECO:0000313" key="2">
    <source>
        <dbReference type="Proteomes" id="UP000001870"/>
    </source>
</evidence>
<dbReference type="EMBL" id="CP001103">
    <property type="protein sequence ID" value="AEA97932.1"/>
    <property type="molecule type" value="Genomic_DNA"/>
</dbReference>
<evidence type="ECO:0000313" key="1">
    <source>
        <dbReference type="EMBL" id="AEA97932.1"/>
    </source>
</evidence>
<protein>
    <submittedName>
        <fullName evidence="1">Uncharacterized protein</fullName>
    </submittedName>
</protein>
<keyword evidence="2" id="KW-1185">Reference proteome</keyword>
<accession>F2GAD8</accession>
<name>F2GAD8_ALTMD</name>
<sequence>MLLWTALPYQQNVLGKRQLKALYFHIKSKAFKTKHLEHITLVKV</sequence>
<dbReference type="AlphaFoldDB" id="F2GAD8"/>
<reference evidence="1 2" key="2">
    <citation type="journal article" date="2015" name="Antonie Van Leeuwenhoek">
        <title>Ecophysiological diversity of a novel member of the genus Alteromonas, and description of Alteromonas mediterranea sp. nov.</title>
        <authorList>
            <person name="Ivanova E.P."/>
            <person name="Lopez-Perez M."/>
            <person name="Zabalos M."/>
            <person name="Nguyen S.H."/>
            <person name="Webb H.K."/>
            <person name="Ryan J."/>
            <person name="Lagutin K."/>
            <person name="Vyssotski M."/>
            <person name="Crawford R.J."/>
            <person name="Rodriguez-Valera F."/>
        </authorList>
    </citation>
    <scope>NUCLEOTIDE SEQUENCE [LARGE SCALE GENOMIC DNA]</scope>
    <source>
        <strain evidence="2">DSM 17117 / CIP 110805 / LMG 28347 / Deep ecotype</strain>
    </source>
</reference>
<gene>
    <name evidence="1" type="ordered locus">MADE_1008970</name>
</gene>
<dbReference type="Proteomes" id="UP000001870">
    <property type="component" value="Chromosome"/>
</dbReference>
<organism evidence="1 2">
    <name type="scientific">Alteromonas mediterranea (strain DSM 17117 / CIP 110805 / LMG 28347 / Deep ecotype)</name>
    <dbReference type="NCBI Taxonomy" id="1774373"/>
    <lineage>
        <taxon>Bacteria</taxon>
        <taxon>Pseudomonadati</taxon>
        <taxon>Pseudomonadota</taxon>
        <taxon>Gammaproteobacteria</taxon>
        <taxon>Alteromonadales</taxon>
        <taxon>Alteromonadaceae</taxon>
        <taxon>Alteromonas/Salinimonas group</taxon>
        <taxon>Alteromonas</taxon>
    </lineage>
</organism>
<reference evidence="1 2" key="1">
    <citation type="journal article" date="2008" name="ISME J.">
        <title>Comparative genomics of two ecotypes of the marine planktonic copiotroph Alteromonas macleodii suggests alternative lifestyles associated with different kinds of particulate organic matter.</title>
        <authorList>
            <person name="Ivars-Martinez E."/>
            <person name="Martin-Cuadrado A.B."/>
            <person name="D'Auria G."/>
            <person name="Mira A."/>
            <person name="Ferriera S."/>
            <person name="Johnson J."/>
            <person name="Friedman R."/>
            <person name="Rodriguez-Valera F."/>
        </authorList>
    </citation>
    <scope>NUCLEOTIDE SEQUENCE [LARGE SCALE GENOMIC DNA]</scope>
    <source>
        <strain evidence="2">DSM 17117 / CIP 110805 / LMG 28347 / Deep ecotype</strain>
    </source>
</reference>
<proteinExistence type="predicted"/>